<dbReference type="OrthoDB" id="5727911at2"/>
<dbReference type="EMBL" id="RKHR01000004">
    <property type="protein sequence ID" value="ROS01904.1"/>
    <property type="molecule type" value="Genomic_DNA"/>
</dbReference>
<feature type="chain" id="PRO_5018082218" description="Spore coat protein U-like protein" evidence="1">
    <location>
        <begin position="25"/>
        <end position="313"/>
    </location>
</feature>
<proteinExistence type="predicted"/>
<evidence type="ECO:0008006" key="4">
    <source>
        <dbReference type="Google" id="ProtNLM"/>
    </source>
</evidence>
<protein>
    <recommendedName>
        <fullName evidence="4">Spore coat protein U-like protein</fullName>
    </recommendedName>
</protein>
<accession>A0A3N2DPZ7</accession>
<keyword evidence="1" id="KW-0732">Signal</keyword>
<dbReference type="RefSeq" id="WP_123712656.1">
    <property type="nucleotide sequence ID" value="NZ_RKHR01000004.1"/>
</dbReference>
<keyword evidence="3" id="KW-1185">Reference proteome</keyword>
<reference evidence="2 3" key="1">
    <citation type="submission" date="2018-11" db="EMBL/GenBank/DDBJ databases">
        <title>Genomic Encyclopedia of Type Strains, Phase IV (KMG-IV): sequencing the most valuable type-strain genomes for metagenomic binning, comparative biology and taxonomic classification.</title>
        <authorList>
            <person name="Goeker M."/>
        </authorList>
    </citation>
    <scope>NUCLEOTIDE SEQUENCE [LARGE SCALE GENOMIC DNA]</scope>
    <source>
        <strain evidence="2 3">DSM 100316</strain>
    </source>
</reference>
<gene>
    <name evidence="2" type="ORF">EDC56_2353</name>
</gene>
<evidence type="ECO:0000256" key="1">
    <source>
        <dbReference type="SAM" id="SignalP"/>
    </source>
</evidence>
<dbReference type="Proteomes" id="UP000275394">
    <property type="component" value="Unassembled WGS sequence"/>
</dbReference>
<organism evidence="2 3">
    <name type="scientific">Sinobacterium caligoides</name>
    <dbReference type="NCBI Taxonomy" id="933926"/>
    <lineage>
        <taxon>Bacteria</taxon>
        <taxon>Pseudomonadati</taxon>
        <taxon>Pseudomonadota</taxon>
        <taxon>Gammaproteobacteria</taxon>
        <taxon>Cellvibrionales</taxon>
        <taxon>Spongiibacteraceae</taxon>
        <taxon>Sinobacterium</taxon>
    </lineage>
</organism>
<name>A0A3N2DPZ7_9GAMM</name>
<evidence type="ECO:0000313" key="3">
    <source>
        <dbReference type="Proteomes" id="UP000275394"/>
    </source>
</evidence>
<evidence type="ECO:0000313" key="2">
    <source>
        <dbReference type="EMBL" id="ROS01904.1"/>
    </source>
</evidence>
<feature type="signal peptide" evidence="1">
    <location>
        <begin position="1"/>
        <end position="24"/>
    </location>
</feature>
<dbReference type="AlphaFoldDB" id="A0A3N2DPZ7"/>
<sequence>MTQKDVLRCLLICGLSLQSAQVFAEIRFEQLPSAIRLSAWEDTSLNSDIIGQEQFCLISKDDRWWSTNADYTLNAVMSGNMLGGSFFLYNGDDRLPFKLYFNRNPGSNSFVQLNYAQDSSRFQEAENCSVGQVELRVGIAQSDIASVSAGLYTGTLTLEATNYFLWFANPPVSINLSIEIPKLVQISGLQDMTLSPAGGTMLADQQDFCVYATGANNFSITASSQQNGFKLLRSGQASCGAGNCLPYRVQVSRQDGSQSEQLTDGLVSSQRWRGETSKLCQQGNNMHLLVSADVLDASAGNYTDTLTLTVRPD</sequence>
<comment type="caution">
    <text evidence="2">The sequence shown here is derived from an EMBL/GenBank/DDBJ whole genome shotgun (WGS) entry which is preliminary data.</text>
</comment>